<name>A0A814PAZ9_9BILA</name>
<evidence type="ECO:0000313" key="6">
    <source>
        <dbReference type="Proteomes" id="UP000663829"/>
    </source>
</evidence>
<keyword evidence="6" id="KW-1185">Reference proteome</keyword>
<evidence type="ECO:0000256" key="1">
    <source>
        <dbReference type="SAM" id="MobiDB-lite"/>
    </source>
</evidence>
<dbReference type="EMBL" id="CAJOBA010006555">
    <property type="protein sequence ID" value="CAF3776202.1"/>
    <property type="molecule type" value="Genomic_DNA"/>
</dbReference>
<comment type="caution">
    <text evidence="3">The sequence shown here is derived from an EMBL/GenBank/DDBJ whole genome shotgun (WGS) entry which is preliminary data.</text>
</comment>
<dbReference type="EMBL" id="CAJOBC010005564">
    <property type="protein sequence ID" value="CAF3867977.1"/>
    <property type="molecule type" value="Genomic_DNA"/>
</dbReference>
<reference evidence="3" key="1">
    <citation type="submission" date="2021-02" db="EMBL/GenBank/DDBJ databases">
        <authorList>
            <person name="Nowell W R."/>
        </authorList>
    </citation>
    <scope>NUCLEOTIDE SEQUENCE</scope>
</reference>
<protein>
    <submittedName>
        <fullName evidence="3">Uncharacterized protein</fullName>
    </submittedName>
</protein>
<evidence type="ECO:0000313" key="5">
    <source>
        <dbReference type="EMBL" id="CAF3867977.1"/>
    </source>
</evidence>
<dbReference type="Proteomes" id="UP000681722">
    <property type="component" value="Unassembled WGS sequence"/>
</dbReference>
<dbReference type="Proteomes" id="UP000663829">
    <property type="component" value="Unassembled WGS sequence"/>
</dbReference>
<proteinExistence type="predicted"/>
<dbReference type="EMBL" id="CAJNOQ010005564">
    <property type="protein sequence ID" value="CAF1103215.1"/>
    <property type="molecule type" value="Genomic_DNA"/>
</dbReference>
<gene>
    <name evidence="3" type="ORF">GPM918_LOCUS18853</name>
    <name evidence="2" type="ORF">OVA965_LOCUS14855</name>
    <name evidence="5" type="ORF">SRO942_LOCUS18850</name>
    <name evidence="4" type="ORF">TMI583_LOCUS14859</name>
</gene>
<evidence type="ECO:0000313" key="2">
    <source>
        <dbReference type="EMBL" id="CAF1007155.1"/>
    </source>
</evidence>
<organism evidence="3 6">
    <name type="scientific">Didymodactylos carnosus</name>
    <dbReference type="NCBI Taxonomy" id="1234261"/>
    <lineage>
        <taxon>Eukaryota</taxon>
        <taxon>Metazoa</taxon>
        <taxon>Spiralia</taxon>
        <taxon>Gnathifera</taxon>
        <taxon>Rotifera</taxon>
        <taxon>Eurotatoria</taxon>
        <taxon>Bdelloidea</taxon>
        <taxon>Philodinida</taxon>
        <taxon>Philodinidae</taxon>
        <taxon>Didymodactylos</taxon>
    </lineage>
</organism>
<accession>A0A814PAZ9</accession>
<dbReference type="AlphaFoldDB" id="A0A814PAZ9"/>
<dbReference type="Proteomes" id="UP000677228">
    <property type="component" value="Unassembled WGS sequence"/>
</dbReference>
<dbReference type="EMBL" id="CAJNOK010006547">
    <property type="protein sequence ID" value="CAF1007155.1"/>
    <property type="molecule type" value="Genomic_DNA"/>
</dbReference>
<dbReference type="Proteomes" id="UP000682733">
    <property type="component" value="Unassembled WGS sequence"/>
</dbReference>
<sequence>MNELAFCLDDDCPVFLCYKETLLIGVIQWRYPLDKSSAEVPLINYLRILSMASSKKPTSSATKEMGKNDIGPESPYAPAFGDDDSCCGDTKFVHPNDAFQSFLHRIHGHEYDRDDDDKRDDYDDDEDSVARGGAYRCRSSGKIHSTWTNHRLHVGVDFVYD</sequence>
<evidence type="ECO:0000313" key="3">
    <source>
        <dbReference type="EMBL" id="CAF1103215.1"/>
    </source>
</evidence>
<feature type="region of interest" description="Disordered" evidence="1">
    <location>
        <begin position="57"/>
        <end position="77"/>
    </location>
</feature>
<evidence type="ECO:0000313" key="4">
    <source>
        <dbReference type="EMBL" id="CAF3776202.1"/>
    </source>
</evidence>